<protein>
    <recommendedName>
        <fullName evidence="4">Transmembrane protein PGPGW</fullName>
    </recommendedName>
</protein>
<reference evidence="3" key="1">
    <citation type="journal article" date="2019" name="Int. J. Syst. Evol. Microbiol.">
        <title>The Global Catalogue of Microorganisms (GCM) 10K type strain sequencing project: providing services to taxonomists for standard genome sequencing and annotation.</title>
        <authorList>
            <consortium name="The Broad Institute Genomics Platform"/>
            <consortium name="The Broad Institute Genome Sequencing Center for Infectious Disease"/>
            <person name="Wu L."/>
            <person name="Ma J."/>
        </authorList>
    </citation>
    <scope>NUCLEOTIDE SEQUENCE [LARGE SCALE GENOMIC DNA]</scope>
    <source>
        <strain evidence="3">CGMCC 1.16444</strain>
    </source>
</reference>
<feature type="transmembrane region" description="Helical" evidence="1">
    <location>
        <begin position="12"/>
        <end position="34"/>
    </location>
</feature>
<proteinExistence type="predicted"/>
<dbReference type="RefSeq" id="WP_114957564.1">
    <property type="nucleotide sequence ID" value="NZ_JBHSJF010000006.1"/>
</dbReference>
<evidence type="ECO:0000313" key="3">
    <source>
        <dbReference type="Proteomes" id="UP001595796"/>
    </source>
</evidence>
<dbReference type="Proteomes" id="UP001595796">
    <property type="component" value="Unassembled WGS sequence"/>
</dbReference>
<accession>A0ABV9Z0S9</accession>
<gene>
    <name evidence="2" type="ORF">ACFPFW_08545</name>
</gene>
<comment type="caution">
    <text evidence="2">The sequence shown here is derived from an EMBL/GenBank/DDBJ whole genome shotgun (WGS) entry which is preliminary data.</text>
</comment>
<sequence>MSTHLKFGSRRFALPGSRLARIILGALLICGGILGFLPVLGFWMVPLGLIILSVDIPAVRRFRRRMEIRWGRWRQRRRREEKTR</sequence>
<keyword evidence="1" id="KW-0472">Membrane</keyword>
<organism evidence="2 3">
    <name type="scientific">Flaviflagellibacter deserti</name>
    <dbReference type="NCBI Taxonomy" id="2267266"/>
    <lineage>
        <taxon>Bacteria</taxon>
        <taxon>Pseudomonadati</taxon>
        <taxon>Pseudomonadota</taxon>
        <taxon>Alphaproteobacteria</taxon>
        <taxon>Hyphomicrobiales</taxon>
        <taxon>Flaviflagellibacter</taxon>
    </lineage>
</organism>
<evidence type="ECO:0000313" key="2">
    <source>
        <dbReference type="EMBL" id="MFC5068064.1"/>
    </source>
</evidence>
<keyword evidence="1" id="KW-1133">Transmembrane helix</keyword>
<evidence type="ECO:0000256" key="1">
    <source>
        <dbReference type="SAM" id="Phobius"/>
    </source>
</evidence>
<keyword evidence="3" id="KW-1185">Reference proteome</keyword>
<keyword evidence="1" id="KW-0812">Transmembrane</keyword>
<name>A0ABV9Z0S9_9HYPH</name>
<dbReference type="EMBL" id="JBHSJF010000006">
    <property type="protein sequence ID" value="MFC5068064.1"/>
    <property type="molecule type" value="Genomic_DNA"/>
</dbReference>
<evidence type="ECO:0008006" key="4">
    <source>
        <dbReference type="Google" id="ProtNLM"/>
    </source>
</evidence>